<dbReference type="Proteomes" id="UP001595997">
    <property type="component" value="Unassembled WGS sequence"/>
</dbReference>
<evidence type="ECO:0000256" key="2">
    <source>
        <dbReference type="ARBA" id="ARBA00022692"/>
    </source>
</evidence>
<evidence type="ECO:0000256" key="1">
    <source>
        <dbReference type="ARBA" id="ARBA00004141"/>
    </source>
</evidence>
<evidence type="ECO:0000256" key="6">
    <source>
        <dbReference type="SAM" id="Phobius"/>
    </source>
</evidence>
<dbReference type="InterPro" id="IPR050475">
    <property type="entry name" value="Prenyltransferase_related"/>
</dbReference>
<keyword evidence="2 6" id="KW-0812">Transmembrane</keyword>
<evidence type="ECO:0000313" key="8">
    <source>
        <dbReference type="Proteomes" id="UP001595997"/>
    </source>
</evidence>
<dbReference type="EMBL" id="JBHSFH010000005">
    <property type="protein sequence ID" value="MFC4494290.1"/>
    <property type="molecule type" value="Genomic_DNA"/>
</dbReference>
<feature type="compositionally biased region" description="Basic and acidic residues" evidence="5">
    <location>
        <begin position="368"/>
        <end position="384"/>
    </location>
</feature>
<comment type="subcellular location">
    <subcellularLocation>
        <location evidence="1">Membrane</location>
        <topology evidence="1">Multi-pass membrane protein</topology>
    </subcellularLocation>
</comment>
<evidence type="ECO:0000256" key="5">
    <source>
        <dbReference type="SAM" id="MobiDB-lite"/>
    </source>
</evidence>
<dbReference type="Gene3D" id="1.10.357.140">
    <property type="entry name" value="UbiA prenyltransferase"/>
    <property type="match status" value="1"/>
</dbReference>
<feature type="compositionally biased region" description="Low complexity" evidence="5">
    <location>
        <begin position="1"/>
        <end position="15"/>
    </location>
</feature>
<dbReference type="Pfam" id="PF01040">
    <property type="entry name" value="UbiA"/>
    <property type="match status" value="1"/>
</dbReference>
<keyword evidence="3 6" id="KW-1133">Transmembrane helix</keyword>
<feature type="transmembrane region" description="Helical" evidence="6">
    <location>
        <begin position="159"/>
        <end position="176"/>
    </location>
</feature>
<proteinExistence type="predicted"/>
<feature type="region of interest" description="Disordered" evidence="5">
    <location>
        <begin position="1"/>
        <end position="48"/>
    </location>
</feature>
<evidence type="ECO:0000313" key="7">
    <source>
        <dbReference type="EMBL" id="MFC4494290.1"/>
    </source>
</evidence>
<dbReference type="InterPro" id="IPR000537">
    <property type="entry name" value="UbiA_prenyltransferase"/>
</dbReference>
<dbReference type="PANTHER" id="PTHR42723">
    <property type="entry name" value="CHLOROPHYLL SYNTHASE"/>
    <property type="match status" value="1"/>
</dbReference>
<organism evidence="7 8">
    <name type="scientific">Streptomyces ovatisporus</name>
    <dbReference type="NCBI Taxonomy" id="1128682"/>
    <lineage>
        <taxon>Bacteria</taxon>
        <taxon>Bacillati</taxon>
        <taxon>Actinomycetota</taxon>
        <taxon>Actinomycetes</taxon>
        <taxon>Kitasatosporales</taxon>
        <taxon>Streptomycetaceae</taxon>
        <taxon>Streptomyces</taxon>
    </lineage>
</organism>
<accession>A0ABV9A3J8</accession>
<keyword evidence="8" id="KW-1185">Reference proteome</keyword>
<dbReference type="RefSeq" id="WP_386445067.1">
    <property type="nucleotide sequence ID" value="NZ_JBHSFH010000005.1"/>
</dbReference>
<keyword evidence="4 6" id="KW-0472">Membrane</keyword>
<comment type="caution">
    <text evidence="7">The sequence shown here is derived from an EMBL/GenBank/DDBJ whole genome shotgun (WGS) entry which is preliminary data.</text>
</comment>
<feature type="region of interest" description="Disordered" evidence="5">
    <location>
        <begin position="368"/>
        <end position="390"/>
    </location>
</feature>
<reference evidence="8" key="1">
    <citation type="journal article" date="2019" name="Int. J. Syst. Evol. Microbiol.">
        <title>The Global Catalogue of Microorganisms (GCM) 10K type strain sequencing project: providing services to taxonomists for standard genome sequencing and annotation.</title>
        <authorList>
            <consortium name="The Broad Institute Genomics Platform"/>
            <consortium name="The Broad Institute Genome Sequencing Center for Infectious Disease"/>
            <person name="Wu L."/>
            <person name="Ma J."/>
        </authorList>
    </citation>
    <scope>NUCLEOTIDE SEQUENCE [LARGE SCALE GENOMIC DNA]</scope>
    <source>
        <strain evidence="8">CGMCC 4.7357</strain>
    </source>
</reference>
<sequence length="390" mass="40106">MSPAEAGAEAVAAAHAGDRTQQAPREQGLRTPERGGGGTGRRGPVRRGALRSAVRAHLETWRPYTLAYPGLVGLGGAALNGGSVPGGAHGAAPVLVAWAAPTLGWLSGHYLGDWFDRRLDAVSKPQRPLPSGRLSPRTALTCGVVCALASTGAAAAVNWRAVLLVGIAMLGIVAYSKVFKGRGLTGNAVRGSLTATTVLFGAMTVETLPSRHVLPFAVAFWFQDTASNLVGTLRDVDGDRAGGCRTVPVRHGVRVAVRAAALLHAVALAVALAALPLVPGDRGSSAVLLLCAVGCGTAAFLPLLRAAPGTLTPRRALRAHEILVTERMLLAGALLAGGWTLLPALAVVVPLSAVSLLAQARMRARHEFPPAEDASARTPHDGTRGDVAPW</sequence>
<dbReference type="InterPro" id="IPR044878">
    <property type="entry name" value="UbiA_sf"/>
</dbReference>
<evidence type="ECO:0000256" key="4">
    <source>
        <dbReference type="ARBA" id="ARBA00023136"/>
    </source>
</evidence>
<feature type="transmembrane region" description="Helical" evidence="6">
    <location>
        <begin position="328"/>
        <end position="358"/>
    </location>
</feature>
<dbReference type="CDD" id="cd13956">
    <property type="entry name" value="PT_UbiA"/>
    <property type="match status" value="1"/>
</dbReference>
<dbReference type="Gene3D" id="1.20.120.1780">
    <property type="entry name" value="UbiA prenyltransferase"/>
    <property type="match status" value="1"/>
</dbReference>
<protein>
    <submittedName>
        <fullName evidence="7">UbiA family prenyltransferase</fullName>
    </submittedName>
</protein>
<feature type="transmembrane region" description="Helical" evidence="6">
    <location>
        <begin position="287"/>
        <end position="308"/>
    </location>
</feature>
<feature type="transmembrane region" description="Helical" evidence="6">
    <location>
        <begin position="255"/>
        <end position="275"/>
    </location>
</feature>
<dbReference type="PANTHER" id="PTHR42723:SF1">
    <property type="entry name" value="CHLOROPHYLL SYNTHASE, CHLOROPLASTIC"/>
    <property type="match status" value="1"/>
</dbReference>
<evidence type="ECO:0000256" key="3">
    <source>
        <dbReference type="ARBA" id="ARBA00022989"/>
    </source>
</evidence>
<feature type="transmembrane region" description="Helical" evidence="6">
    <location>
        <begin position="188"/>
        <end position="205"/>
    </location>
</feature>
<gene>
    <name evidence="7" type="ORF">ACFPA8_09105</name>
</gene>
<name>A0ABV9A3J8_9ACTN</name>